<accession>A0A0S4J9B3</accession>
<protein>
    <submittedName>
        <fullName evidence="5">Zinc-binding protein, putative</fullName>
    </submittedName>
</protein>
<keyword evidence="3" id="KW-0862">Zinc</keyword>
<evidence type="ECO:0000313" key="5">
    <source>
        <dbReference type="EMBL" id="CUG86824.1"/>
    </source>
</evidence>
<dbReference type="OrthoDB" id="10261079at2759"/>
<dbReference type="EMBL" id="CYKH01001399">
    <property type="protein sequence ID" value="CUG86824.1"/>
    <property type="molecule type" value="Genomic_DNA"/>
</dbReference>
<keyword evidence="6" id="KW-1185">Reference proteome</keyword>
<dbReference type="InterPro" id="IPR007051">
    <property type="entry name" value="CHORD_dom"/>
</dbReference>
<dbReference type="InterPro" id="IPR039790">
    <property type="entry name" value="CHRD1"/>
</dbReference>
<dbReference type="PROSITE" id="PS51401">
    <property type="entry name" value="CHORD"/>
    <property type="match status" value="2"/>
</dbReference>
<proteinExistence type="predicted"/>
<dbReference type="VEuPathDB" id="TriTrypDB:BSAL_00100"/>
<dbReference type="PANTHER" id="PTHR46983">
    <property type="entry name" value="CYSTEINE AND HISTIDINE-RICH DOMAIN-CONTAINING PROTEIN 1"/>
    <property type="match status" value="1"/>
</dbReference>
<dbReference type="Pfam" id="PF04968">
    <property type="entry name" value="CHORD"/>
    <property type="match status" value="2"/>
</dbReference>
<organism evidence="5 6">
    <name type="scientific">Bodo saltans</name>
    <name type="common">Flagellated protozoan</name>
    <dbReference type="NCBI Taxonomy" id="75058"/>
    <lineage>
        <taxon>Eukaryota</taxon>
        <taxon>Discoba</taxon>
        <taxon>Euglenozoa</taxon>
        <taxon>Kinetoplastea</taxon>
        <taxon>Metakinetoplastina</taxon>
        <taxon>Eubodonida</taxon>
        <taxon>Bodonidae</taxon>
        <taxon>Bodo</taxon>
    </lineage>
</organism>
<dbReference type="OMA" id="CNQYYKE"/>
<dbReference type="Proteomes" id="UP000051952">
    <property type="component" value="Unassembled WGS sequence"/>
</dbReference>
<evidence type="ECO:0000256" key="2">
    <source>
        <dbReference type="ARBA" id="ARBA00022737"/>
    </source>
</evidence>
<feature type="domain" description="CHORD" evidence="4">
    <location>
        <begin position="113"/>
        <end position="173"/>
    </location>
</feature>
<evidence type="ECO:0000259" key="4">
    <source>
        <dbReference type="PROSITE" id="PS51401"/>
    </source>
</evidence>
<sequence length="303" mass="33821">MSIKVYFVYDGEPAQGELVSTRQEREAYKAKITIPGKWVEGPCSQLHSFFLKTYNAKFPEKVLAAEDVYLKVGQMILPMQDVVSQHVQEYNDIVVLHHVKTAAQSRPEGSLCCTNFGCGKYFVPTDNAEGSCHHHAKGPVFHDTYKFWACCPEKKAMDWEEFENIPSCVTGTHSTQNAPITFKQEAVGAVALTDAQRTALEQGASTAVMYEGNAKTGPREFEGAKHGQETAQQVVDGKATCRNFGCQQTFVVADNHAEACTYHCEGPVFWDTYKYWKCCPQRKHAEFDDFVKVPGCTTGPHKL</sequence>
<dbReference type="PANTHER" id="PTHR46983:SF3">
    <property type="entry name" value="CHPADIPLOID STATE MAINTENANCE PROTEIN CHPA"/>
    <property type="match status" value="1"/>
</dbReference>
<evidence type="ECO:0000256" key="3">
    <source>
        <dbReference type="ARBA" id="ARBA00022833"/>
    </source>
</evidence>
<evidence type="ECO:0000313" key="6">
    <source>
        <dbReference type="Proteomes" id="UP000051952"/>
    </source>
</evidence>
<dbReference type="Gene3D" id="4.10.1130.20">
    <property type="match status" value="2"/>
</dbReference>
<feature type="domain" description="CHORD" evidence="4">
    <location>
        <begin position="241"/>
        <end position="301"/>
    </location>
</feature>
<dbReference type="AlphaFoldDB" id="A0A0S4J9B3"/>
<name>A0A0S4J9B3_BODSA</name>
<keyword evidence="2" id="KW-0677">Repeat</keyword>
<evidence type="ECO:0000256" key="1">
    <source>
        <dbReference type="ARBA" id="ARBA00022723"/>
    </source>
</evidence>
<reference evidence="6" key="1">
    <citation type="submission" date="2015-09" db="EMBL/GenBank/DDBJ databases">
        <authorList>
            <consortium name="Pathogen Informatics"/>
        </authorList>
    </citation>
    <scope>NUCLEOTIDE SEQUENCE [LARGE SCALE GENOMIC DNA]</scope>
    <source>
        <strain evidence="6">Lake Konstanz</strain>
    </source>
</reference>
<gene>
    <name evidence="5" type="ORF">BSAL_00100</name>
</gene>
<keyword evidence="1" id="KW-0479">Metal-binding</keyword>
<dbReference type="GO" id="GO:0046872">
    <property type="term" value="F:metal ion binding"/>
    <property type="evidence" value="ECO:0007669"/>
    <property type="project" value="UniProtKB-KW"/>
</dbReference>